<comment type="caution">
    <text evidence="2">The sequence shown here is derived from an EMBL/GenBank/DDBJ whole genome shotgun (WGS) entry which is preliminary data.</text>
</comment>
<dbReference type="OMA" id="WIRIADA"/>
<name>A0A9J6FDC0_HAELO</name>
<dbReference type="OrthoDB" id="6503127at2759"/>
<dbReference type="Gene3D" id="3.40.390.10">
    <property type="entry name" value="Collagenase (Catalytic Domain)"/>
    <property type="match status" value="1"/>
</dbReference>
<dbReference type="AlphaFoldDB" id="A0A9J6FDC0"/>
<reference evidence="2 3" key="1">
    <citation type="journal article" date="2020" name="Cell">
        <title>Large-Scale Comparative Analyses of Tick Genomes Elucidate Their Genetic Diversity and Vector Capacities.</title>
        <authorList>
            <consortium name="Tick Genome and Microbiome Consortium (TIGMIC)"/>
            <person name="Jia N."/>
            <person name="Wang J."/>
            <person name="Shi W."/>
            <person name="Du L."/>
            <person name="Sun Y."/>
            <person name="Zhan W."/>
            <person name="Jiang J.F."/>
            <person name="Wang Q."/>
            <person name="Zhang B."/>
            <person name="Ji P."/>
            <person name="Bell-Sakyi L."/>
            <person name="Cui X.M."/>
            <person name="Yuan T.T."/>
            <person name="Jiang B.G."/>
            <person name="Yang W.F."/>
            <person name="Lam T.T."/>
            <person name="Chang Q.C."/>
            <person name="Ding S.J."/>
            <person name="Wang X.J."/>
            <person name="Zhu J.G."/>
            <person name="Ruan X.D."/>
            <person name="Zhao L."/>
            <person name="Wei J.T."/>
            <person name="Ye R.Z."/>
            <person name="Que T.C."/>
            <person name="Du C.H."/>
            <person name="Zhou Y.H."/>
            <person name="Cheng J.X."/>
            <person name="Dai P.F."/>
            <person name="Guo W.B."/>
            <person name="Han X.H."/>
            <person name="Huang E.J."/>
            <person name="Li L.F."/>
            <person name="Wei W."/>
            <person name="Gao Y.C."/>
            <person name="Liu J.Z."/>
            <person name="Shao H.Z."/>
            <person name="Wang X."/>
            <person name="Wang C.C."/>
            <person name="Yang T.C."/>
            <person name="Huo Q.B."/>
            <person name="Li W."/>
            <person name="Chen H.Y."/>
            <person name="Chen S.E."/>
            <person name="Zhou L.G."/>
            <person name="Ni X.B."/>
            <person name="Tian J.H."/>
            <person name="Sheng Y."/>
            <person name="Liu T."/>
            <person name="Pan Y.S."/>
            <person name="Xia L.Y."/>
            <person name="Li J."/>
            <person name="Zhao F."/>
            <person name="Cao W.C."/>
        </authorList>
    </citation>
    <scope>NUCLEOTIDE SEQUENCE [LARGE SCALE GENOMIC DNA]</scope>
    <source>
        <strain evidence="2">HaeL-2018</strain>
    </source>
</reference>
<feature type="domain" description="Peptidase M13 N-terminal" evidence="1">
    <location>
        <begin position="158"/>
        <end position="292"/>
    </location>
</feature>
<evidence type="ECO:0000259" key="1">
    <source>
        <dbReference type="Pfam" id="PF05649"/>
    </source>
</evidence>
<sequence length="555" mass="62538">MLFQSCEQAIVHNLSEARGLKKVLVRSGLFLPAWASDLELLNATLFLNARAQLETLVRVSLTRVRPESARDPLVSFVLSVRPSQKFLEYGSPTRIQTREHFGELYRSVREHLVTDEVDALTEDELYTLHRRVRGLFLKHSRRKGRGMVSNQSEVMPSVSEAVWASLIESHYGFKDVSYEFHHPDYLREYFTLCSRLGAKVSQQYLRWFVMAAYIDTFDAPSFVRRYRDPDRAIKQRSLFCFQVVRSRMGAAFTSQYVMQSFTKDAVASMEDLIPRVYEGFLSVFAENAWFKPTFNVPDNRNSSHLVLNMLEASKPATLEVVYADYGDMTTSFLDNWIRIADAQLRSIGNNSIANAPEADQRITVHDEDNSTGGWSAYYRTWPQSGDFELLPEVSALPFFSSEGAPLALQLAFAGSVVAEALGTLLFQQYGEWDRDSRGEFSLLIGCHIGRRVSLPALRPAQRRAMLRFVTLLVLAAALQGSADAAAIWAGVEKLPPGLRGARLLFAARCVQYCGVPGGRQMCDRPLADMIAFHNSFVCGPLDGMWKDNPCAVLFD</sequence>
<organism evidence="2 3">
    <name type="scientific">Haemaphysalis longicornis</name>
    <name type="common">Bush tick</name>
    <dbReference type="NCBI Taxonomy" id="44386"/>
    <lineage>
        <taxon>Eukaryota</taxon>
        <taxon>Metazoa</taxon>
        <taxon>Ecdysozoa</taxon>
        <taxon>Arthropoda</taxon>
        <taxon>Chelicerata</taxon>
        <taxon>Arachnida</taxon>
        <taxon>Acari</taxon>
        <taxon>Parasitiformes</taxon>
        <taxon>Ixodida</taxon>
        <taxon>Ixodoidea</taxon>
        <taxon>Ixodidae</taxon>
        <taxon>Haemaphysalinae</taxon>
        <taxon>Haemaphysalis</taxon>
    </lineage>
</organism>
<accession>A0A9J6FDC0</accession>
<dbReference type="InterPro" id="IPR008753">
    <property type="entry name" value="Peptidase_M13_N"/>
</dbReference>
<proteinExistence type="predicted"/>
<dbReference type="Proteomes" id="UP000821853">
    <property type="component" value="Chromosome 1"/>
</dbReference>
<dbReference type="Gene3D" id="1.10.1380.10">
    <property type="entry name" value="Neutral endopeptidase , domain2"/>
    <property type="match status" value="1"/>
</dbReference>
<dbReference type="SUPFAM" id="SSF55486">
    <property type="entry name" value="Metalloproteases ('zincins'), catalytic domain"/>
    <property type="match status" value="1"/>
</dbReference>
<keyword evidence="3" id="KW-1185">Reference proteome</keyword>
<dbReference type="EMBL" id="JABSTR010000001">
    <property type="protein sequence ID" value="KAH9360954.1"/>
    <property type="molecule type" value="Genomic_DNA"/>
</dbReference>
<evidence type="ECO:0000313" key="2">
    <source>
        <dbReference type="EMBL" id="KAH9360954.1"/>
    </source>
</evidence>
<dbReference type="VEuPathDB" id="VectorBase:HLOH_057701"/>
<dbReference type="InterPro" id="IPR024079">
    <property type="entry name" value="MetalloPept_cat_dom_sf"/>
</dbReference>
<protein>
    <recommendedName>
        <fullName evidence="1">Peptidase M13 N-terminal domain-containing protein</fullName>
    </recommendedName>
</protein>
<dbReference type="InterPro" id="IPR042089">
    <property type="entry name" value="Peptidase_M13_dom_2"/>
</dbReference>
<dbReference type="Pfam" id="PF05649">
    <property type="entry name" value="Peptidase_M13_N"/>
    <property type="match status" value="1"/>
</dbReference>
<gene>
    <name evidence="2" type="ORF">HPB48_007035</name>
</gene>
<dbReference type="GO" id="GO:0008237">
    <property type="term" value="F:metallopeptidase activity"/>
    <property type="evidence" value="ECO:0007669"/>
    <property type="project" value="InterPro"/>
</dbReference>
<evidence type="ECO:0000313" key="3">
    <source>
        <dbReference type="Proteomes" id="UP000821853"/>
    </source>
</evidence>